<dbReference type="InterPro" id="IPR025241">
    <property type="entry name" value="DUF4190"/>
</dbReference>
<keyword evidence="2" id="KW-0472">Membrane</keyword>
<evidence type="ECO:0000259" key="3">
    <source>
        <dbReference type="Pfam" id="PF13828"/>
    </source>
</evidence>
<protein>
    <recommendedName>
        <fullName evidence="3">DUF4190 domain-containing protein</fullName>
    </recommendedName>
</protein>
<feature type="transmembrane region" description="Helical" evidence="2">
    <location>
        <begin position="113"/>
        <end position="135"/>
    </location>
</feature>
<sequence>MSDQPPHDRPDQGGAPYQAPGGGDGPPPGGAWSEPSQGQPPYSQPYGQPYGAPPKNGMGTAALVLGIIAVVLSVLFFPLGILLGIVAAVLGYLGRKKAARREATNRGQATAGLVLGLVAVLVGGLIAAFVGNFLAENSDEIGDLSECLEDAGTTEEQTACRDEFEDELTG</sequence>
<evidence type="ECO:0000313" key="4">
    <source>
        <dbReference type="EMBL" id="CAA9263592.1"/>
    </source>
</evidence>
<organism evidence="4">
    <name type="scientific">uncultured Acidimicrobiales bacterium</name>
    <dbReference type="NCBI Taxonomy" id="310071"/>
    <lineage>
        <taxon>Bacteria</taxon>
        <taxon>Bacillati</taxon>
        <taxon>Actinomycetota</taxon>
        <taxon>Acidimicrobiia</taxon>
        <taxon>Acidimicrobiales</taxon>
        <taxon>environmental samples</taxon>
    </lineage>
</organism>
<feature type="domain" description="DUF4190" evidence="3">
    <location>
        <begin position="59"/>
        <end position="125"/>
    </location>
</feature>
<feature type="region of interest" description="Disordered" evidence="1">
    <location>
        <begin position="1"/>
        <end position="51"/>
    </location>
</feature>
<dbReference type="AlphaFoldDB" id="A0A6J4IXN5"/>
<accession>A0A6J4IXN5</accession>
<evidence type="ECO:0000256" key="1">
    <source>
        <dbReference type="SAM" id="MobiDB-lite"/>
    </source>
</evidence>
<feature type="transmembrane region" description="Helical" evidence="2">
    <location>
        <begin position="63"/>
        <end position="93"/>
    </location>
</feature>
<name>A0A6J4IXN5_9ACTN</name>
<evidence type="ECO:0000256" key="2">
    <source>
        <dbReference type="SAM" id="Phobius"/>
    </source>
</evidence>
<feature type="compositionally biased region" description="Basic and acidic residues" evidence="1">
    <location>
        <begin position="1"/>
        <end position="11"/>
    </location>
</feature>
<keyword evidence="2" id="KW-1133">Transmembrane helix</keyword>
<gene>
    <name evidence="4" type="ORF">AVDCRST_MAG20-2874</name>
</gene>
<dbReference type="Pfam" id="PF13828">
    <property type="entry name" value="DUF4190"/>
    <property type="match status" value="1"/>
</dbReference>
<feature type="compositionally biased region" description="Low complexity" evidence="1">
    <location>
        <begin position="33"/>
        <end position="51"/>
    </location>
</feature>
<reference evidence="4" key="1">
    <citation type="submission" date="2020-02" db="EMBL/GenBank/DDBJ databases">
        <authorList>
            <person name="Meier V. D."/>
        </authorList>
    </citation>
    <scope>NUCLEOTIDE SEQUENCE</scope>
    <source>
        <strain evidence="4">AVDCRST_MAG20</strain>
    </source>
</reference>
<proteinExistence type="predicted"/>
<dbReference type="EMBL" id="CADCSY010000132">
    <property type="protein sequence ID" value="CAA9263592.1"/>
    <property type="molecule type" value="Genomic_DNA"/>
</dbReference>
<keyword evidence="2" id="KW-0812">Transmembrane</keyword>